<feature type="binding site" evidence="6">
    <location>
        <position position="205"/>
    </location>
    <ligand>
        <name>Mg(2+)</name>
        <dbReference type="ChEBI" id="CHEBI:18420"/>
    </ligand>
</feature>
<feature type="active site" description="Proton acceptor; specific for (S)-substrate epimerization" evidence="5">
    <location>
        <position position="252"/>
    </location>
</feature>
<dbReference type="Gene3D" id="3.20.20.120">
    <property type="entry name" value="Enolase-like C-terminal domain"/>
    <property type="match status" value="1"/>
</dbReference>
<keyword evidence="10" id="KW-1185">Reference proteome</keyword>
<dbReference type="PANTHER" id="PTHR48080:SF3">
    <property type="entry name" value="ENOLASE SUPERFAMILY MEMBER DDB_G0284701"/>
    <property type="match status" value="1"/>
</dbReference>
<dbReference type="Gene3D" id="3.30.390.10">
    <property type="entry name" value="Enolase-like, N-terminal domain"/>
    <property type="match status" value="1"/>
</dbReference>
<dbReference type="SMART" id="SM00922">
    <property type="entry name" value="MR_MLE"/>
    <property type="match status" value="1"/>
</dbReference>
<dbReference type="CDD" id="cd03319">
    <property type="entry name" value="L-Ala-DL-Glu_epimerase"/>
    <property type="match status" value="1"/>
</dbReference>
<dbReference type="RefSeq" id="WP_109323414.1">
    <property type="nucleotide sequence ID" value="NZ_CP029346.1"/>
</dbReference>
<feature type="binding site" evidence="6">
    <location>
        <position position="230"/>
    </location>
    <ligand>
        <name>Mg(2+)</name>
        <dbReference type="ChEBI" id="CHEBI:18420"/>
    </ligand>
</feature>
<proteinExistence type="inferred from homology"/>
<evidence type="ECO:0000313" key="10">
    <source>
        <dbReference type="Proteomes" id="UP000245468"/>
    </source>
</evidence>
<dbReference type="SFLD" id="SFLDG00180">
    <property type="entry name" value="muconate_cycloisomerase"/>
    <property type="match status" value="1"/>
</dbReference>
<dbReference type="GO" id="GO:0000287">
    <property type="term" value="F:magnesium ion binding"/>
    <property type="evidence" value="ECO:0007669"/>
    <property type="project" value="UniProtKB-ARBA"/>
</dbReference>
<keyword evidence="2 6" id="KW-0479">Metal-binding</keyword>
<sequence length="340" mass="38396">MELHVHTFDLPLKHTFTITHESRDVQPTLIVELTWHGKSGFGEATETPYYGVTMEKMIYQLESIRSFLPSDILPHPNDFWKMMSKYLLDDHPFALCALDVAYWDLWGKTHDKALHQLWGLDISQNPITDYTIGMDTIDVMVSKMKEMPFPLYKIKLGTNQDIEIIEALRKETDAVFRVDANTAWTVEQTLEFAPKLKALGVEFIEQPLKADNWEGMKRLKKESVLPIIADESCITESDVAQCAEYFHGINIKLMKCGGITPALRMIQQGRNLGLKIMVGCMTESTIGCSAIAQLLPLLDYVDMDGCLLVDDKISQGIRIDFGHVIYAKEGGTGAKLIQHG</sequence>
<keyword evidence="3 6" id="KW-0460">Magnesium</keyword>
<evidence type="ECO:0000256" key="3">
    <source>
        <dbReference type="ARBA" id="ARBA00022842"/>
    </source>
</evidence>
<dbReference type="SFLD" id="SFLDF00009">
    <property type="entry name" value="o-succinylbenzoate_synthase"/>
    <property type="match status" value="1"/>
</dbReference>
<dbReference type="EMBL" id="CP029346">
    <property type="protein sequence ID" value="AWL09749.1"/>
    <property type="molecule type" value="Genomic_DNA"/>
</dbReference>
<dbReference type="InterPro" id="IPR034593">
    <property type="entry name" value="DgoD-like"/>
</dbReference>
<organism evidence="9 10">
    <name type="scientific">Aquirufa nivalisilvae</name>
    <dbReference type="NCBI Taxonomy" id="2516557"/>
    <lineage>
        <taxon>Bacteria</taxon>
        <taxon>Pseudomonadati</taxon>
        <taxon>Bacteroidota</taxon>
        <taxon>Cytophagia</taxon>
        <taxon>Cytophagales</taxon>
        <taxon>Flectobacillaceae</taxon>
        <taxon>Aquirufa</taxon>
    </lineage>
</organism>
<feature type="binding site" evidence="6">
    <location>
        <position position="179"/>
    </location>
    <ligand>
        <name>Mg(2+)</name>
        <dbReference type="ChEBI" id="CHEBI:18420"/>
    </ligand>
</feature>
<evidence type="ECO:0000256" key="5">
    <source>
        <dbReference type="PIRSR" id="PIRSR634603-1"/>
    </source>
</evidence>
<dbReference type="Pfam" id="PF02746">
    <property type="entry name" value="MR_MLE_N"/>
    <property type="match status" value="1"/>
</dbReference>
<dbReference type="InterPro" id="IPR013342">
    <property type="entry name" value="Mandelate_racemase_C"/>
</dbReference>
<keyword evidence="4 7" id="KW-0413">Isomerase</keyword>
<reference evidence="10" key="1">
    <citation type="submission" date="2018-05" db="EMBL/GenBank/DDBJ databases">
        <title>Pseudarcicella sp. HME7025 Genome sequencing and assembly.</title>
        <authorList>
            <person name="Kim H."/>
            <person name="Kang H."/>
            <person name="Joh K."/>
        </authorList>
    </citation>
    <scope>NUCLEOTIDE SEQUENCE [LARGE SCALE GENOMIC DNA]</scope>
    <source>
        <strain evidence="10">HME7025</strain>
    </source>
</reference>
<dbReference type="InterPro" id="IPR034603">
    <property type="entry name" value="Dipeptide_epimerase"/>
</dbReference>
<feature type="active site" description="Proton acceptor; specific for (R)-substrate epimerization" evidence="5">
    <location>
        <position position="155"/>
    </location>
</feature>
<evidence type="ECO:0000259" key="8">
    <source>
        <dbReference type="SMART" id="SM00922"/>
    </source>
</evidence>
<evidence type="ECO:0000256" key="4">
    <source>
        <dbReference type="ARBA" id="ARBA00023235"/>
    </source>
</evidence>
<feature type="domain" description="Mandelate racemase/muconate lactonizing enzyme C-terminal" evidence="8">
    <location>
        <begin position="137"/>
        <end position="226"/>
    </location>
</feature>
<dbReference type="InterPro" id="IPR013341">
    <property type="entry name" value="Mandelate_racemase_N_dom"/>
</dbReference>
<evidence type="ECO:0000256" key="6">
    <source>
        <dbReference type="PIRSR" id="PIRSR634603-3"/>
    </source>
</evidence>
<gene>
    <name evidence="9" type="primary">catB</name>
    <name evidence="9" type="ORF">HME7025_01899</name>
</gene>
<dbReference type="InterPro" id="IPR029017">
    <property type="entry name" value="Enolase-like_N"/>
</dbReference>
<comment type="similarity">
    <text evidence="1 7">Belongs to the mandelate racemase/muconate lactonizing enzyme family.</text>
</comment>
<dbReference type="GO" id="GO:0016855">
    <property type="term" value="F:racemase and epimerase activity, acting on amino acids and derivatives"/>
    <property type="evidence" value="ECO:0007669"/>
    <property type="project" value="UniProtKB-UniRule"/>
</dbReference>
<dbReference type="SFLD" id="SFLDS00001">
    <property type="entry name" value="Enolase"/>
    <property type="match status" value="1"/>
</dbReference>
<dbReference type="EC" id="5.1.1.-" evidence="7"/>
<name>A0A2S2DWP1_9BACT</name>
<dbReference type="PANTHER" id="PTHR48080">
    <property type="entry name" value="D-GALACTONATE DEHYDRATASE-RELATED"/>
    <property type="match status" value="1"/>
</dbReference>
<evidence type="ECO:0000256" key="1">
    <source>
        <dbReference type="ARBA" id="ARBA00008031"/>
    </source>
</evidence>
<comment type="cofactor">
    <cofactor evidence="6 7">
        <name>Mg(2+)</name>
        <dbReference type="ChEBI" id="CHEBI:18420"/>
    </cofactor>
    <text evidence="6 7">Binds 1 Mg(2+) ion per subunit.</text>
</comment>
<dbReference type="SUPFAM" id="SSF54826">
    <property type="entry name" value="Enolase N-terminal domain-like"/>
    <property type="match status" value="1"/>
</dbReference>
<dbReference type="OrthoDB" id="9775391at2"/>
<evidence type="ECO:0000313" key="9">
    <source>
        <dbReference type="EMBL" id="AWL09749.1"/>
    </source>
</evidence>
<dbReference type="Pfam" id="PF13378">
    <property type="entry name" value="MR_MLE_C"/>
    <property type="match status" value="1"/>
</dbReference>
<dbReference type="AlphaFoldDB" id="A0A2S2DWP1"/>
<evidence type="ECO:0000256" key="2">
    <source>
        <dbReference type="ARBA" id="ARBA00022723"/>
    </source>
</evidence>
<dbReference type="Proteomes" id="UP000245468">
    <property type="component" value="Chromosome"/>
</dbReference>
<evidence type="ECO:0000256" key="7">
    <source>
        <dbReference type="RuleBase" id="RU366006"/>
    </source>
</evidence>
<dbReference type="SUPFAM" id="SSF51604">
    <property type="entry name" value="Enolase C-terminal domain-like"/>
    <property type="match status" value="1"/>
</dbReference>
<dbReference type="InterPro" id="IPR029065">
    <property type="entry name" value="Enolase_C-like"/>
</dbReference>
<dbReference type="InterPro" id="IPR036849">
    <property type="entry name" value="Enolase-like_C_sf"/>
</dbReference>
<accession>A0A2S2DWP1</accession>
<protein>
    <recommendedName>
        <fullName evidence="7">Dipeptide epimerase</fullName>
        <ecNumber evidence="7">5.1.1.-</ecNumber>
    </recommendedName>
</protein>
<dbReference type="KEGG" id="psez:HME7025_01899"/>